<gene>
    <name evidence="2" type="ORF">UU65_C0002G0147</name>
</gene>
<dbReference type="PANTHER" id="PTHR43736:SF4">
    <property type="entry name" value="SLR1690 PROTEIN"/>
    <property type="match status" value="1"/>
</dbReference>
<dbReference type="GO" id="GO:0016787">
    <property type="term" value="F:hydrolase activity"/>
    <property type="evidence" value="ECO:0007669"/>
    <property type="project" value="UniProtKB-KW"/>
</dbReference>
<dbReference type="SUPFAM" id="SSF46785">
    <property type="entry name" value="Winged helix' DNA-binding domain"/>
    <property type="match status" value="1"/>
</dbReference>
<dbReference type="PROSITE" id="PS51462">
    <property type="entry name" value="NUDIX"/>
    <property type="match status" value="1"/>
</dbReference>
<dbReference type="CDD" id="cd18873">
    <property type="entry name" value="NUDIX_NadM_like"/>
    <property type="match status" value="1"/>
</dbReference>
<sequence>MAFIEEESYDPEINPKSAVAVDVVIFSILDNDLRVLLIQRDFWPFNGNWCLPGGFAGPKETLEETAKRELAEQTGIRNIYLEQCNVISDPGRDPRTRVISVSFMAVVAAKDYNLPDVGEKTRLEWYPFNNLPPLIFDHAQIIQGAYIQLRQRLKYSNIAWRLLPREFTLSQLQNTYEIISARELDKRNFRKKVLGFELVVSADRMESGVQHRPAQLYRFKK</sequence>
<dbReference type="PANTHER" id="PTHR43736">
    <property type="entry name" value="ADP-RIBOSE PYROPHOSPHATASE"/>
    <property type="match status" value="1"/>
</dbReference>
<dbReference type="Proteomes" id="UP000033869">
    <property type="component" value="Unassembled WGS sequence"/>
</dbReference>
<accession>A0A0G0W8P8</accession>
<dbReference type="Pfam" id="PF00293">
    <property type="entry name" value="NUDIX"/>
    <property type="match status" value="1"/>
</dbReference>
<reference evidence="2 3" key="1">
    <citation type="journal article" date="2015" name="Nature">
        <title>rRNA introns, odd ribosomes, and small enigmatic genomes across a large radiation of phyla.</title>
        <authorList>
            <person name="Brown C.T."/>
            <person name="Hug L.A."/>
            <person name="Thomas B.C."/>
            <person name="Sharon I."/>
            <person name="Castelle C.J."/>
            <person name="Singh A."/>
            <person name="Wilkins M.J."/>
            <person name="Williams K.H."/>
            <person name="Banfield J.F."/>
        </authorList>
    </citation>
    <scope>NUCLEOTIDE SEQUENCE [LARGE SCALE GENOMIC DNA]</scope>
</reference>
<keyword evidence="2" id="KW-0378">Hydrolase</keyword>
<evidence type="ECO:0000313" key="3">
    <source>
        <dbReference type="Proteomes" id="UP000033869"/>
    </source>
</evidence>
<dbReference type="SUPFAM" id="SSF55811">
    <property type="entry name" value="Nudix"/>
    <property type="match status" value="1"/>
</dbReference>
<dbReference type="InterPro" id="IPR000086">
    <property type="entry name" value="NUDIX_hydrolase_dom"/>
</dbReference>
<feature type="domain" description="Nudix hydrolase" evidence="1">
    <location>
        <begin position="16"/>
        <end position="150"/>
    </location>
</feature>
<protein>
    <submittedName>
        <fullName evidence="2">NUDIX hydrolase</fullName>
    </submittedName>
</protein>
<dbReference type="InterPro" id="IPR054105">
    <property type="entry name" value="WHD_NrtR"/>
</dbReference>
<dbReference type="Gene3D" id="1.10.10.10">
    <property type="entry name" value="Winged helix-like DNA-binding domain superfamily/Winged helix DNA-binding domain"/>
    <property type="match status" value="1"/>
</dbReference>
<dbReference type="AlphaFoldDB" id="A0A0G0W8P8"/>
<dbReference type="Gene3D" id="3.90.79.10">
    <property type="entry name" value="Nucleoside Triphosphate Pyrophosphohydrolase"/>
    <property type="match status" value="1"/>
</dbReference>
<comment type="caution">
    <text evidence="2">The sequence shown here is derived from an EMBL/GenBank/DDBJ whole genome shotgun (WGS) entry which is preliminary data.</text>
</comment>
<dbReference type="InterPro" id="IPR036390">
    <property type="entry name" value="WH_DNA-bd_sf"/>
</dbReference>
<dbReference type="InterPro" id="IPR036388">
    <property type="entry name" value="WH-like_DNA-bd_sf"/>
</dbReference>
<name>A0A0G0W8P8_UNCC2</name>
<proteinExistence type="predicted"/>
<evidence type="ECO:0000259" key="1">
    <source>
        <dbReference type="PROSITE" id="PS51462"/>
    </source>
</evidence>
<dbReference type="Pfam" id="PF21906">
    <property type="entry name" value="WHD_NrtR"/>
    <property type="match status" value="1"/>
</dbReference>
<dbReference type="EMBL" id="LCBL01000002">
    <property type="protein sequence ID" value="KKS09369.1"/>
    <property type="molecule type" value="Genomic_DNA"/>
</dbReference>
<organism evidence="2 3">
    <name type="scientific">candidate division CPR2 bacterium GW2011_GWC1_41_48</name>
    <dbReference type="NCBI Taxonomy" id="1618344"/>
    <lineage>
        <taxon>Bacteria</taxon>
        <taxon>Bacteria division CPR2</taxon>
    </lineage>
</organism>
<dbReference type="InterPro" id="IPR015797">
    <property type="entry name" value="NUDIX_hydrolase-like_dom_sf"/>
</dbReference>
<evidence type="ECO:0000313" key="2">
    <source>
        <dbReference type="EMBL" id="KKS09369.1"/>
    </source>
</evidence>